<reference evidence="1" key="1">
    <citation type="submission" date="2018-02" db="EMBL/GenBank/DDBJ databases">
        <title>Rhizophora mucronata_Transcriptome.</title>
        <authorList>
            <person name="Meera S.P."/>
            <person name="Sreeshan A."/>
            <person name="Augustine A."/>
        </authorList>
    </citation>
    <scope>NUCLEOTIDE SEQUENCE</scope>
    <source>
        <tissue evidence="1">Leaf</tissue>
    </source>
</reference>
<organism evidence="1">
    <name type="scientific">Rhizophora mucronata</name>
    <name type="common">Asiatic mangrove</name>
    <dbReference type="NCBI Taxonomy" id="61149"/>
    <lineage>
        <taxon>Eukaryota</taxon>
        <taxon>Viridiplantae</taxon>
        <taxon>Streptophyta</taxon>
        <taxon>Embryophyta</taxon>
        <taxon>Tracheophyta</taxon>
        <taxon>Spermatophyta</taxon>
        <taxon>Magnoliopsida</taxon>
        <taxon>eudicotyledons</taxon>
        <taxon>Gunneridae</taxon>
        <taxon>Pentapetalae</taxon>
        <taxon>rosids</taxon>
        <taxon>fabids</taxon>
        <taxon>Malpighiales</taxon>
        <taxon>Rhizophoraceae</taxon>
        <taxon>Rhizophora</taxon>
    </lineage>
</organism>
<dbReference type="AlphaFoldDB" id="A0A2P2QLU8"/>
<name>A0A2P2QLU8_RHIMU</name>
<accession>A0A2P2QLU8</accession>
<protein>
    <submittedName>
        <fullName evidence="1">Uncharacterized protein</fullName>
    </submittedName>
</protein>
<sequence length="56" mass="6572">MMSPLILQLQAGSQGEKLPFLFLTVIPQILSLPTYLRCLWKRIWRTSLLCIMIPWL</sequence>
<proteinExistence type="predicted"/>
<dbReference type="EMBL" id="GGEC01087506">
    <property type="protein sequence ID" value="MBX67990.1"/>
    <property type="molecule type" value="Transcribed_RNA"/>
</dbReference>
<evidence type="ECO:0000313" key="1">
    <source>
        <dbReference type="EMBL" id="MBX67990.1"/>
    </source>
</evidence>